<reference evidence="9 10" key="1">
    <citation type="submission" date="2016-07" db="EMBL/GenBank/DDBJ databases">
        <title>Pervasive Adenine N6-methylation of Active Genes in Fungi.</title>
        <authorList>
            <consortium name="DOE Joint Genome Institute"/>
            <person name="Mondo S.J."/>
            <person name="Dannebaum R.O."/>
            <person name="Kuo R.C."/>
            <person name="Labutti K."/>
            <person name="Haridas S."/>
            <person name="Kuo A."/>
            <person name="Salamov A."/>
            <person name="Ahrendt S.R."/>
            <person name="Lipzen A."/>
            <person name="Sullivan W."/>
            <person name="Andreopoulos W.B."/>
            <person name="Clum A."/>
            <person name="Lindquist E."/>
            <person name="Daum C."/>
            <person name="Ramamoorthy G.K."/>
            <person name="Gryganskyi A."/>
            <person name="Culley D."/>
            <person name="Magnuson J.K."/>
            <person name="James T.Y."/>
            <person name="O'Malley M.A."/>
            <person name="Stajich J.E."/>
            <person name="Spatafora J.W."/>
            <person name="Visel A."/>
            <person name="Grigoriev I.V."/>
        </authorList>
    </citation>
    <scope>NUCLEOTIDE SEQUENCE [LARGE SCALE GENOMIC DNA]</scope>
    <source>
        <strain evidence="9 10">NRRL 1336</strain>
    </source>
</reference>
<feature type="compositionally biased region" description="Low complexity" evidence="6">
    <location>
        <begin position="306"/>
        <end position="332"/>
    </location>
</feature>
<protein>
    <recommendedName>
        <fullName evidence="5">Phosphodiesterase</fullName>
        <ecNumber evidence="5">3.1.4.-</ecNumber>
    </recommendedName>
</protein>
<dbReference type="Pfam" id="PF00233">
    <property type="entry name" value="PDEase_I"/>
    <property type="match status" value="2"/>
</dbReference>
<feature type="region of interest" description="Disordered" evidence="6">
    <location>
        <begin position="289"/>
        <end position="332"/>
    </location>
</feature>
<dbReference type="AlphaFoldDB" id="A0A1X2IUU8"/>
<keyword evidence="7" id="KW-1133">Transmembrane helix</keyword>
<accession>A0A1X2IUU8</accession>
<dbReference type="SUPFAM" id="SSF109604">
    <property type="entry name" value="HD-domain/PDEase-like"/>
    <property type="match status" value="1"/>
</dbReference>
<dbReference type="SMART" id="SM00471">
    <property type="entry name" value="HDc"/>
    <property type="match status" value="1"/>
</dbReference>
<comment type="caution">
    <text evidence="9">The sequence shown here is derived from an EMBL/GenBank/DDBJ whole genome shotgun (WGS) entry which is preliminary data.</text>
</comment>
<evidence type="ECO:0000256" key="7">
    <source>
        <dbReference type="SAM" id="Phobius"/>
    </source>
</evidence>
<dbReference type="Gene3D" id="1.10.1300.10">
    <property type="entry name" value="3'5'-cyclic nucleotide phosphodiesterase, catalytic domain"/>
    <property type="match status" value="1"/>
</dbReference>
<keyword evidence="2 5" id="KW-0378">Hydrolase</keyword>
<feature type="binding site" evidence="4">
    <location>
        <position position="91"/>
    </location>
    <ligand>
        <name>Zn(2+)</name>
        <dbReference type="ChEBI" id="CHEBI:29105"/>
        <label>1</label>
    </ligand>
</feature>
<dbReference type="EMBL" id="MCGE01000004">
    <property type="protein sequence ID" value="ORZ22522.1"/>
    <property type="molecule type" value="Genomic_DNA"/>
</dbReference>
<evidence type="ECO:0000256" key="4">
    <source>
        <dbReference type="PIRSR" id="PIRSR623088-3"/>
    </source>
</evidence>
<name>A0A1X2IUU8_9FUNG</name>
<sequence>MIILKYNALSVEDLFSVERQLLRWLDHKENNVGLDFDVLTLGRTDIYGHLLGIFTRLGCTDTLNITHSDLLDFFIDVDAAYLNAPYHSFYHAVDIVFMIYYLLNELGAKAYISPLDITALLIAGLCHDIGHPGYNNVYQTNFGTALAKKYSNISVLEALSSEMTQSLILGKHINIVNALVPEYNRNEWLDKIGTMIMYTDMVHHYTLQEQAGLLEDHFYRSGLEHQSFAISCQSSSTTVFTNEKSPCGQGNDDYFSRLESHPPPYALSTSSSQWSSHFNNGGFAFSPQCYYPATPEDDDDDDESNTTDSSTSITTSTNDTDSKNNTSKNTNISLDDRQRLQLSAILLHAADISNTVRPWNISKQWSDLIVQEFFHQGDIEKEHGMSVSPGMDRDLSTQPDISLTFGDLVVKPYFEALTNLLPGAQVLLDVLECNRAEWIKIKHSQGYDVDICNGNDNDDGLLQSLQQQHQYQCQYQQQQQQQQQRQFPSSLLPIPETTIQPPIERRVSVAAGTLVIPENVGYSSNGSIRCRTSPRSQSFAMERSSLSRKLSYGPIPQRRSTTLPSKVGLASAPIDSLTCSPLSPTPSSASSLPVKKQQYSSNSSLIYISLNFLFFILLYLSTNYPILSFVYMIVTTSYLIF</sequence>
<dbReference type="GO" id="GO:0046872">
    <property type="term" value="F:metal ion binding"/>
    <property type="evidence" value="ECO:0007669"/>
    <property type="project" value="UniProtKB-KW"/>
</dbReference>
<feature type="domain" description="PDEase" evidence="8">
    <location>
        <begin position="10"/>
        <end position="445"/>
    </location>
</feature>
<proteinExistence type="inferred from homology"/>
<dbReference type="InterPro" id="IPR023174">
    <property type="entry name" value="PDEase_CS"/>
</dbReference>
<comment type="cofactor">
    <cofactor evidence="5">
        <name>a divalent metal cation</name>
        <dbReference type="ChEBI" id="CHEBI:60240"/>
    </cofactor>
    <text evidence="5">Binds 2 divalent metal cations per subunit. Site 1 may preferentially bind zinc ions, while site 2 has a preference for magnesium and/or manganese ions.</text>
</comment>
<dbReference type="InterPro" id="IPR036971">
    <property type="entry name" value="PDEase_catalytic_dom_sf"/>
</dbReference>
<gene>
    <name evidence="9" type="ORF">BCR42DRAFT_170247</name>
</gene>
<dbReference type="Proteomes" id="UP000193560">
    <property type="component" value="Unassembled WGS sequence"/>
</dbReference>
<dbReference type="PANTHER" id="PTHR11347">
    <property type="entry name" value="CYCLIC NUCLEOTIDE PHOSPHODIESTERASE"/>
    <property type="match status" value="1"/>
</dbReference>
<dbReference type="EC" id="3.1.4.-" evidence="5"/>
<feature type="transmembrane region" description="Helical" evidence="7">
    <location>
        <begin position="605"/>
        <end position="634"/>
    </location>
</feature>
<evidence type="ECO:0000313" key="9">
    <source>
        <dbReference type="EMBL" id="ORZ22522.1"/>
    </source>
</evidence>
<dbReference type="PROSITE" id="PS51845">
    <property type="entry name" value="PDEASE_I_2"/>
    <property type="match status" value="1"/>
</dbReference>
<dbReference type="PROSITE" id="PS00126">
    <property type="entry name" value="PDEASE_I_1"/>
    <property type="match status" value="1"/>
</dbReference>
<keyword evidence="1 4" id="KW-0479">Metal-binding</keyword>
<evidence type="ECO:0000256" key="2">
    <source>
        <dbReference type="ARBA" id="ARBA00022801"/>
    </source>
</evidence>
<feature type="binding site" evidence="4">
    <location>
        <position position="128"/>
    </location>
    <ligand>
        <name>Zn(2+)</name>
        <dbReference type="ChEBI" id="CHEBI:29105"/>
        <label>2</label>
    </ligand>
</feature>
<evidence type="ECO:0000256" key="1">
    <source>
        <dbReference type="ARBA" id="ARBA00022723"/>
    </source>
</evidence>
<feature type="binding site" evidence="4">
    <location>
        <position position="351"/>
    </location>
    <ligand>
        <name>Zn(2+)</name>
        <dbReference type="ChEBI" id="CHEBI:29105"/>
        <label>1</label>
    </ligand>
</feature>
<keyword evidence="7" id="KW-0472">Membrane</keyword>
<dbReference type="CDD" id="cd00077">
    <property type="entry name" value="HDc"/>
    <property type="match status" value="1"/>
</dbReference>
<evidence type="ECO:0000256" key="6">
    <source>
        <dbReference type="SAM" id="MobiDB-lite"/>
    </source>
</evidence>
<dbReference type="OrthoDB" id="546632at2759"/>
<feature type="compositionally biased region" description="Acidic residues" evidence="6">
    <location>
        <begin position="295"/>
        <end position="305"/>
    </location>
</feature>
<evidence type="ECO:0000256" key="5">
    <source>
        <dbReference type="RuleBase" id="RU363067"/>
    </source>
</evidence>
<dbReference type="STRING" id="90262.A0A1X2IUU8"/>
<evidence type="ECO:0000259" key="8">
    <source>
        <dbReference type="PROSITE" id="PS51845"/>
    </source>
</evidence>
<keyword evidence="7" id="KW-0812">Transmembrane</keyword>
<evidence type="ECO:0000313" key="10">
    <source>
        <dbReference type="Proteomes" id="UP000193560"/>
    </source>
</evidence>
<dbReference type="PRINTS" id="PR00387">
    <property type="entry name" value="PDIESTERASE1"/>
</dbReference>
<evidence type="ECO:0000256" key="3">
    <source>
        <dbReference type="PIRSR" id="PIRSR623088-1"/>
    </source>
</evidence>
<dbReference type="GO" id="GO:0004114">
    <property type="term" value="F:3',5'-cyclic-nucleotide phosphodiesterase activity"/>
    <property type="evidence" value="ECO:0007669"/>
    <property type="project" value="InterPro"/>
</dbReference>
<feature type="active site" description="Proton donor" evidence="3">
    <location>
        <position position="87"/>
    </location>
</feature>
<dbReference type="InterPro" id="IPR023088">
    <property type="entry name" value="PDEase"/>
</dbReference>
<feature type="binding site" evidence="4">
    <location>
        <position position="127"/>
    </location>
    <ligand>
        <name>Zn(2+)</name>
        <dbReference type="ChEBI" id="CHEBI:29105"/>
        <label>1</label>
    </ligand>
</feature>
<dbReference type="InterPro" id="IPR003607">
    <property type="entry name" value="HD/PDEase_dom"/>
</dbReference>
<organism evidence="9 10">
    <name type="scientific">Absidia repens</name>
    <dbReference type="NCBI Taxonomy" id="90262"/>
    <lineage>
        <taxon>Eukaryota</taxon>
        <taxon>Fungi</taxon>
        <taxon>Fungi incertae sedis</taxon>
        <taxon>Mucoromycota</taxon>
        <taxon>Mucoromycotina</taxon>
        <taxon>Mucoromycetes</taxon>
        <taxon>Mucorales</taxon>
        <taxon>Cunninghamellaceae</taxon>
        <taxon>Absidia</taxon>
    </lineage>
</organism>
<feature type="binding site" evidence="4">
    <location>
        <position position="128"/>
    </location>
    <ligand>
        <name>Zn(2+)</name>
        <dbReference type="ChEBI" id="CHEBI:29105"/>
        <label>1</label>
    </ligand>
</feature>
<keyword evidence="10" id="KW-1185">Reference proteome</keyword>
<dbReference type="InterPro" id="IPR002073">
    <property type="entry name" value="PDEase_catalytic_dom"/>
</dbReference>
<dbReference type="GO" id="GO:0007165">
    <property type="term" value="P:signal transduction"/>
    <property type="evidence" value="ECO:0007669"/>
    <property type="project" value="InterPro"/>
</dbReference>
<comment type="similarity">
    <text evidence="5">Belongs to the cyclic nucleotide phosphodiesterase family.</text>
</comment>